<protein>
    <recommendedName>
        <fullName evidence="4">TM2 domain-containing protein</fullName>
    </recommendedName>
</protein>
<dbReference type="EMBL" id="JBHTEY010000004">
    <property type="protein sequence ID" value="MFC7612874.1"/>
    <property type="molecule type" value="Genomic_DNA"/>
</dbReference>
<feature type="transmembrane region" description="Helical" evidence="1">
    <location>
        <begin position="12"/>
        <end position="38"/>
    </location>
</feature>
<proteinExistence type="predicted"/>
<organism evidence="2 3">
    <name type="scientific">Actinokineospora soli</name>
    <dbReference type="NCBI Taxonomy" id="1048753"/>
    <lineage>
        <taxon>Bacteria</taxon>
        <taxon>Bacillati</taxon>
        <taxon>Actinomycetota</taxon>
        <taxon>Actinomycetes</taxon>
        <taxon>Pseudonocardiales</taxon>
        <taxon>Pseudonocardiaceae</taxon>
        <taxon>Actinokineospora</taxon>
    </lineage>
</organism>
<sequence>MITLQQDGDGRVPLLLFGFWLAFVGLDHGLMRLAVFWVCAPEAKRPRLVDGIAARAEADQQAVARLRYEESKSGREGAP</sequence>
<keyword evidence="1" id="KW-0812">Transmembrane</keyword>
<keyword evidence="1" id="KW-0472">Membrane</keyword>
<evidence type="ECO:0008006" key="4">
    <source>
        <dbReference type="Google" id="ProtNLM"/>
    </source>
</evidence>
<evidence type="ECO:0000313" key="2">
    <source>
        <dbReference type="EMBL" id="MFC7612874.1"/>
    </source>
</evidence>
<keyword evidence="1" id="KW-1133">Transmembrane helix</keyword>
<dbReference type="Proteomes" id="UP001596512">
    <property type="component" value="Unassembled WGS sequence"/>
</dbReference>
<accession>A0ABW2THF9</accession>
<reference evidence="3" key="1">
    <citation type="journal article" date="2019" name="Int. J. Syst. Evol. Microbiol.">
        <title>The Global Catalogue of Microorganisms (GCM) 10K type strain sequencing project: providing services to taxonomists for standard genome sequencing and annotation.</title>
        <authorList>
            <consortium name="The Broad Institute Genomics Platform"/>
            <consortium name="The Broad Institute Genome Sequencing Center for Infectious Disease"/>
            <person name="Wu L."/>
            <person name="Ma J."/>
        </authorList>
    </citation>
    <scope>NUCLEOTIDE SEQUENCE [LARGE SCALE GENOMIC DNA]</scope>
    <source>
        <strain evidence="3">JCM 17695</strain>
    </source>
</reference>
<keyword evidence="3" id="KW-1185">Reference proteome</keyword>
<evidence type="ECO:0000313" key="3">
    <source>
        <dbReference type="Proteomes" id="UP001596512"/>
    </source>
</evidence>
<evidence type="ECO:0000256" key="1">
    <source>
        <dbReference type="SAM" id="Phobius"/>
    </source>
</evidence>
<name>A0ABW2THF9_9PSEU</name>
<comment type="caution">
    <text evidence="2">The sequence shown here is derived from an EMBL/GenBank/DDBJ whole genome shotgun (WGS) entry which is preliminary data.</text>
</comment>
<gene>
    <name evidence="2" type="ORF">ACFQV2_03670</name>
</gene>